<dbReference type="AlphaFoldDB" id="A0A1I1RKU9"/>
<reference evidence="1 2" key="1">
    <citation type="submission" date="2016-10" db="EMBL/GenBank/DDBJ databases">
        <authorList>
            <person name="de Groot N.N."/>
        </authorList>
    </citation>
    <scope>NUCLEOTIDE SEQUENCE [LARGE SCALE GENOMIC DNA]</scope>
    <source>
        <strain evidence="1 2">DSM 6059</strain>
    </source>
</reference>
<dbReference type="EMBL" id="FOLO01000050">
    <property type="protein sequence ID" value="SFD34959.1"/>
    <property type="molecule type" value="Genomic_DNA"/>
</dbReference>
<keyword evidence="2" id="KW-1185">Reference proteome</keyword>
<dbReference type="RefSeq" id="WP_091989514.1">
    <property type="nucleotide sequence ID" value="NZ_FOLO01000050.1"/>
</dbReference>
<proteinExistence type="predicted"/>
<evidence type="ECO:0000313" key="2">
    <source>
        <dbReference type="Proteomes" id="UP000198862"/>
    </source>
</evidence>
<name>A0A1I1RKU9_9GAMM</name>
<protein>
    <submittedName>
        <fullName evidence="1">Uncharacterized protein</fullName>
    </submittedName>
</protein>
<organism evidence="1 2">
    <name type="scientific">Pseudoalteromonas denitrificans DSM 6059</name>
    <dbReference type="NCBI Taxonomy" id="1123010"/>
    <lineage>
        <taxon>Bacteria</taxon>
        <taxon>Pseudomonadati</taxon>
        <taxon>Pseudomonadota</taxon>
        <taxon>Gammaproteobacteria</taxon>
        <taxon>Alteromonadales</taxon>
        <taxon>Pseudoalteromonadaceae</taxon>
        <taxon>Pseudoalteromonas</taxon>
    </lineage>
</organism>
<evidence type="ECO:0000313" key="1">
    <source>
        <dbReference type="EMBL" id="SFD34959.1"/>
    </source>
</evidence>
<dbReference type="Proteomes" id="UP000198862">
    <property type="component" value="Unassembled WGS sequence"/>
</dbReference>
<gene>
    <name evidence="1" type="ORF">SAMN02745724_04277</name>
</gene>
<accession>A0A1I1RKU9</accession>
<sequence>MEGNSFNEQQPDKSIRCGAYSTCKYIIEYDQKSFQALSRQLLTNYNAKGNLGQKTVLTNQEIASGMYDLVASQALAGYCDPYKMLLQINMYTQKTHKIMCNKDHEQWLKPDLISKLNIPANNFNDFVEFKDPTYFDNLQPKLRVRTAELKMKSTAVYQSWHFVCELANGDVYDPGANFNQPWNAYSREFPSVYKKWVDLIIEPT</sequence>
<dbReference type="OrthoDB" id="10019220at2"/>